<dbReference type="Proteomes" id="UP001152797">
    <property type="component" value="Unassembled WGS sequence"/>
</dbReference>
<evidence type="ECO:0000313" key="5">
    <source>
        <dbReference type="EMBL" id="CAI4006675.1"/>
    </source>
</evidence>
<dbReference type="InterPro" id="IPR016181">
    <property type="entry name" value="Acyl_CoA_acyltransferase"/>
</dbReference>
<dbReference type="InterPro" id="IPR002110">
    <property type="entry name" value="Ankyrin_rpt"/>
</dbReference>
<evidence type="ECO:0000256" key="2">
    <source>
        <dbReference type="ARBA" id="ARBA00023043"/>
    </source>
</evidence>
<dbReference type="PROSITE" id="PS50297">
    <property type="entry name" value="ANK_REP_REGION"/>
    <property type="match status" value="2"/>
</dbReference>
<dbReference type="Pfam" id="PF12796">
    <property type="entry name" value="Ank_2"/>
    <property type="match status" value="1"/>
</dbReference>
<keyword evidence="1" id="KW-0677">Repeat</keyword>
<dbReference type="InterPro" id="IPR036770">
    <property type="entry name" value="Ankyrin_rpt-contain_sf"/>
</dbReference>
<feature type="domain" description="N-acetyltransferase" evidence="4">
    <location>
        <begin position="264"/>
        <end position="414"/>
    </location>
</feature>
<dbReference type="EMBL" id="CAMXCT010003879">
    <property type="protein sequence ID" value="CAI4006675.1"/>
    <property type="molecule type" value="Genomic_DNA"/>
</dbReference>
<keyword evidence="2 3" id="KW-0040">ANK repeat</keyword>
<reference evidence="6" key="2">
    <citation type="submission" date="2024-04" db="EMBL/GenBank/DDBJ databases">
        <authorList>
            <person name="Chen Y."/>
            <person name="Shah S."/>
            <person name="Dougan E. K."/>
            <person name="Thang M."/>
            <person name="Chan C."/>
        </authorList>
    </citation>
    <scope>NUCLEOTIDE SEQUENCE [LARGE SCALE GENOMIC DNA]</scope>
</reference>
<evidence type="ECO:0000313" key="8">
    <source>
        <dbReference type="Proteomes" id="UP001152797"/>
    </source>
</evidence>
<dbReference type="OrthoDB" id="448960at2759"/>
<sequence length="456" mass="50485">MAKKVQKSMFFTVRDENMRTAKCTIQRSSAAILGTRYKPSDQTILFFAAARRVGQDAQALALCRLLVDRKINIDINHGDALRQTALFYAARQGHADTIRFLISLGANPNVKDSNGETAMFFAVRKKRTAAVKALLDNGAHLKVVNKWHHTCFSLSPAEVLPVLQEERQKKRSYDESGPGPKRRRTAAEELRAWADEWPIKEPVVGKEIDFREEDVLAVKSVDKSTGKHGEYAVLSKCPGKCAARLRLSEKEFVYDHAMMMKDELFFEDLKPEDWCQNVGVLTDAGGAVEGIKGVVTGKTGSHFTLPLVQKETQTIAGYVHATYCAEEHGLRIAHLKVDEAHIGQGLGVLLLDAAEQHSHSIGWKCKQTFLSVLKANARARKCYAKAGFRVASSTAAAGWGAKKQHAWSEWQKLRKRQLGHAAPTRSTRKSAALSCVSGTFLLCSFVHKYALKTPAA</sequence>
<organism evidence="5">
    <name type="scientific">Cladocopium goreaui</name>
    <dbReference type="NCBI Taxonomy" id="2562237"/>
    <lineage>
        <taxon>Eukaryota</taxon>
        <taxon>Sar</taxon>
        <taxon>Alveolata</taxon>
        <taxon>Dinophyceae</taxon>
        <taxon>Suessiales</taxon>
        <taxon>Symbiodiniaceae</taxon>
        <taxon>Cladocopium</taxon>
    </lineage>
</organism>
<proteinExistence type="predicted"/>
<protein>
    <submittedName>
        <fullName evidence="7">N-acetyltransferase domain-containing protein</fullName>
    </submittedName>
</protein>
<feature type="repeat" description="ANK" evidence="3">
    <location>
        <begin position="114"/>
        <end position="146"/>
    </location>
</feature>
<comment type="caution">
    <text evidence="5">The sequence shown here is derived from an EMBL/GenBank/DDBJ whole genome shotgun (WGS) entry which is preliminary data.</text>
</comment>
<dbReference type="EMBL" id="CAMXCT020003879">
    <property type="protein sequence ID" value="CAL1160050.1"/>
    <property type="molecule type" value="Genomic_DNA"/>
</dbReference>
<dbReference type="Gene3D" id="3.40.630.30">
    <property type="match status" value="1"/>
</dbReference>
<name>A0A9P1DC03_9DINO</name>
<dbReference type="GO" id="GO:0016747">
    <property type="term" value="F:acyltransferase activity, transferring groups other than amino-acyl groups"/>
    <property type="evidence" value="ECO:0007669"/>
    <property type="project" value="InterPro"/>
</dbReference>
<evidence type="ECO:0000259" key="4">
    <source>
        <dbReference type="PROSITE" id="PS51186"/>
    </source>
</evidence>
<dbReference type="AlphaFoldDB" id="A0A9P1DC03"/>
<evidence type="ECO:0000313" key="7">
    <source>
        <dbReference type="EMBL" id="CAL4793987.1"/>
    </source>
</evidence>
<dbReference type="Pfam" id="PF00583">
    <property type="entry name" value="Acetyltransf_1"/>
    <property type="match status" value="1"/>
</dbReference>
<evidence type="ECO:0000256" key="1">
    <source>
        <dbReference type="ARBA" id="ARBA00022737"/>
    </source>
</evidence>
<reference evidence="5" key="1">
    <citation type="submission" date="2022-10" db="EMBL/GenBank/DDBJ databases">
        <authorList>
            <person name="Chen Y."/>
            <person name="Dougan E. K."/>
            <person name="Chan C."/>
            <person name="Rhodes N."/>
            <person name="Thang M."/>
        </authorList>
    </citation>
    <scope>NUCLEOTIDE SEQUENCE</scope>
</reference>
<dbReference type="Gene3D" id="1.25.40.20">
    <property type="entry name" value="Ankyrin repeat-containing domain"/>
    <property type="match status" value="1"/>
</dbReference>
<gene>
    <name evidence="5" type="ORF">C1SCF055_LOCUS32292</name>
</gene>
<dbReference type="SUPFAM" id="SSF48403">
    <property type="entry name" value="Ankyrin repeat"/>
    <property type="match status" value="1"/>
</dbReference>
<evidence type="ECO:0000256" key="3">
    <source>
        <dbReference type="PROSITE-ProRule" id="PRU00023"/>
    </source>
</evidence>
<keyword evidence="8" id="KW-1185">Reference proteome</keyword>
<dbReference type="EMBL" id="CAMXCT030003879">
    <property type="protein sequence ID" value="CAL4793987.1"/>
    <property type="molecule type" value="Genomic_DNA"/>
</dbReference>
<dbReference type="PROSITE" id="PS50088">
    <property type="entry name" value="ANK_REPEAT"/>
    <property type="match status" value="2"/>
</dbReference>
<dbReference type="PROSITE" id="PS51186">
    <property type="entry name" value="GNAT"/>
    <property type="match status" value="1"/>
</dbReference>
<dbReference type="CDD" id="cd04301">
    <property type="entry name" value="NAT_SF"/>
    <property type="match status" value="1"/>
</dbReference>
<accession>A0A9P1DC03</accession>
<feature type="repeat" description="ANK" evidence="3">
    <location>
        <begin position="81"/>
        <end position="113"/>
    </location>
</feature>
<dbReference type="SUPFAM" id="SSF55729">
    <property type="entry name" value="Acyl-CoA N-acyltransferases (Nat)"/>
    <property type="match status" value="1"/>
</dbReference>
<dbReference type="SMART" id="SM00248">
    <property type="entry name" value="ANK"/>
    <property type="match status" value="3"/>
</dbReference>
<dbReference type="InterPro" id="IPR000182">
    <property type="entry name" value="GNAT_dom"/>
</dbReference>
<dbReference type="PANTHER" id="PTHR24171">
    <property type="entry name" value="ANKYRIN REPEAT DOMAIN-CONTAINING PROTEIN 39-RELATED"/>
    <property type="match status" value="1"/>
</dbReference>
<evidence type="ECO:0000313" key="6">
    <source>
        <dbReference type="EMBL" id="CAL1160050.1"/>
    </source>
</evidence>